<feature type="transmembrane region" description="Helical" evidence="5">
    <location>
        <begin position="170"/>
        <end position="193"/>
    </location>
</feature>
<evidence type="ECO:0000256" key="3">
    <source>
        <dbReference type="ARBA" id="ARBA00022989"/>
    </source>
</evidence>
<dbReference type="PROSITE" id="PS50850">
    <property type="entry name" value="MFS"/>
    <property type="match status" value="1"/>
</dbReference>
<evidence type="ECO:0000256" key="1">
    <source>
        <dbReference type="ARBA" id="ARBA00004141"/>
    </source>
</evidence>
<evidence type="ECO:0000313" key="8">
    <source>
        <dbReference type="Proteomes" id="UP001610335"/>
    </source>
</evidence>
<proteinExistence type="predicted"/>
<feature type="transmembrane region" description="Helical" evidence="5">
    <location>
        <begin position="434"/>
        <end position="454"/>
    </location>
</feature>
<protein>
    <submittedName>
        <fullName evidence="7">Major facilitator superfamily domain-containing protein</fullName>
    </submittedName>
</protein>
<feature type="domain" description="Major facilitator superfamily (MFS) profile" evidence="6">
    <location>
        <begin position="44"/>
        <end position="460"/>
    </location>
</feature>
<dbReference type="InterPro" id="IPR036259">
    <property type="entry name" value="MFS_trans_sf"/>
</dbReference>
<dbReference type="InterPro" id="IPR011701">
    <property type="entry name" value="MFS"/>
</dbReference>
<evidence type="ECO:0000259" key="6">
    <source>
        <dbReference type="PROSITE" id="PS50850"/>
    </source>
</evidence>
<dbReference type="PANTHER" id="PTHR23502">
    <property type="entry name" value="MAJOR FACILITATOR SUPERFAMILY"/>
    <property type="match status" value="1"/>
</dbReference>
<dbReference type="Pfam" id="PF07690">
    <property type="entry name" value="MFS_1"/>
    <property type="match status" value="1"/>
</dbReference>
<feature type="transmembrane region" description="Helical" evidence="5">
    <location>
        <begin position="301"/>
        <end position="320"/>
    </location>
</feature>
<name>A0ABR4HT82_9EURO</name>
<dbReference type="CDD" id="cd17323">
    <property type="entry name" value="MFS_Tpo1_MDR_like"/>
    <property type="match status" value="1"/>
</dbReference>
<feature type="transmembrane region" description="Helical" evidence="5">
    <location>
        <begin position="111"/>
        <end position="130"/>
    </location>
</feature>
<feature type="transmembrane region" description="Helical" evidence="5">
    <location>
        <begin position="262"/>
        <end position="281"/>
    </location>
</feature>
<keyword evidence="8" id="KW-1185">Reference proteome</keyword>
<dbReference type="PANTHER" id="PTHR23502:SF163">
    <property type="entry name" value="MAJOR FACILITATOR SUPERFAMILY (MFS) PROFILE DOMAIN-CONTAINING PROTEIN"/>
    <property type="match status" value="1"/>
</dbReference>
<keyword evidence="4 5" id="KW-0472">Membrane</keyword>
<dbReference type="InterPro" id="IPR020846">
    <property type="entry name" value="MFS_dom"/>
</dbReference>
<feature type="transmembrane region" description="Helical" evidence="5">
    <location>
        <begin position="341"/>
        <end position="362"/>
    </location>
</feature>
<feature type="transmembrane region" description="Helical" evidence="5">
    <location>
        <begin position="136"/>
        <end position="158"/>
    </location>
</feature>
<comment type="caution">
    <text evidence="7">The sequence shown here is derived from an EMBL/GenBank/DDBJ whole genome shotgun (WGS) entry which is preliminary data.</text>
</comment>
<dbReference type="Gene3D" id="1.20.1250.20">
    <property type="entry name" value="MFS general substrate transporter like domains"/>
    <property type="match status" value="1"/>
</dbReference>
<sequence length="470" mass="51160">MPPSLDDQNKIKDVENDVSSVPNENAIADASNPQNWSQRRKVTIIGLVTFSTLNDALACTIFAPVVSQLLEDFHSPSPTVASLLISIHGIGFVVGLLFLAPLSEIYGRCPLMHVSNGVFLTSALLSALSVNVPMMVVARILMGLAGCVPATMGGGVIADLMPVDKRGMAMAIWASGILLGNVIGPIIGGYMAMNVGWRWTFWMEVIVSGCSAIACIFLMRETYTPLLMRQQSRGSPPQAPRQKQVIWHAIARPTKLLTRSPVVILTSIYNSAAYVYTYFLITTFPRLFTEEYGFNPGQVGLTYIGQGLGFCIAMLTVGVFSDRYTRHRQKLKGAFTPEDRLPPILLGCCCLAIGMICYGWTVKAQTHWIAPIVATGFAGLGIAYLFSSVDLYLVDSYPLYASSAIAANVVVRSILGALLPLAAPELYNRLGYGWGNSLLGFIALTLAPTTLLLYKYGEWLRCHSRFQVNL</sequence>
<keyword evidence="2 5" id="KW-0812">Transmembrane</keyword>
<keyword evidence="3 5" id="KW-1133">Transmembrane helix</keyword>
<dbReference type="EMBL" id="JBFXLS010000082">
    <property type="protein sequence ID" value="KAL2818706.1"/>
    <property type="molecule type" value="Genomic_DNA"/>
</dbReference>
<feature type="transmembrane region" description="Helical" evidence="5">
    <location>
        <begin position="399"/>
        <end position="422"/>
    </location>
</feature>
<feature type="transmembrane region" description="Helical" evidence="5">
    <location>
        <begin position="79"/>
        <end position="99"/>
    </location>
</feature>
<feature type="transmembrane region" description="Helical" evidence="5">
    <location>
        <begin position="44"/>
        <end position="67"/>
    </location>
</feature>
<feature type="transmembrane region" description="Helical" evidence="5">
    <location>
        <begin position="199"/>
        <end position="219"/>
    </location>
</feature>
<evidence type="ECO:0000256" key="5">
    <source>
        <dbReference type="SAM" id="Phobius"/>
    </source>
</evidence>
<reference evidence="7 8" key="1">
    <citation type="submission" date="2024-07" db="EMBL/GenBank/DDBJ databases">
        <title>Section-level genome sequencing and comparative genomics of Aspergillus sections Usti and Cavernicolus.</title>
        <authorList>
            <consortium name="Lawrence Berkeley National Laboratory"/>
            <person name="Nybo J.L."/>
            <person name="Vesth T.C."/>
            <person name="Theobald S."/>
            <person name="Frisvad J.C."/>
            <person name="Larsen T.O."/>
            <person name="Kjaerboelling I."/>
            <person name="Rothschild-Mancinelli K."/>
            <person name="Lyhne E.K."/>
            <person name="Kogle M.E."/>
            <person name="Barry K."/>
            <person name="Clum A."/>
            <person name="Na H."/>
            <person name="Ledsgaard L."/>
            <person name="Lin J."/>
            <person name="Lipzen A."/>
            <person name="Kuo A."/>
            <person name="Riley R."/>
            <person name="Mondo S."/>
            <person name="LaButti K."/>
            <person name="Haridas S."/>
            <person name="Pangalinan J."/>
            <person name="Salamov A.A."/>
            <person name="Simmons B.A."/>
            <person name="Magnuson J.K."/>
            <person name="Chen J."/>
            <person name="Drula E."/>
            <person name="Henrissat B."/>
            <person name="Wiebenga A."/>
            <person name="Lubbers R.J."/>
            <person name="Gomes A.C."/>
            <person name="Makela M.R."/>
            <person name="Stajich J."/>
            <person name="Grigoriev I.V."/>
            <person name="Mortensen U.H."/>
            <person name="De vries R.P."/>
            <person name="Baker S.E."/>
            <person name="Andersen M.R."/>
        </authorList>
    </citation>
    <scope>NUCLEOTIDE SEQUENCE [LARGE SCALE GENOMIC DNA]</scope>
    <source>
        <strain evidence="7 8">CBS 600.67</strain>
    </source>
</reference>
<accession>A0ABR4HT82</accession>
<evidence type="ECO:0000313" key="7">
    <source>
        <dbReference type="EMBL" id="KAL2818706.1"/>
    </source>
</evidence>
<organism evidence="7 8">
    <name type="scientific">Aspergillus cavernicola</name>
    <dbReference type="NCBI Taxonomy" id="176166"/>
    <lineage>
        <taxon>Eukaryota</taxon>
        <taxon>Fungi</taxon>
        <taxon>Dikarya</taxon>
        <taxon>Ascomycota</taxon>
        <taxon>Pezizomycotina</taxon>
        <taxon>Eurotiomycetes</taxon>
        <taxon>Eurotiomycetidae</taxon>
        <taxon>Eurotiales</taxon>
        <taxon>Aspergillaceae</taxon>
        <taxon>Aspergillus</taxon>
        <taxon>Aspergillus subgen. Nidulantes</taxon>
    </lineage>
</organism>
<dbReference type="Proteomes" id="UP001610335">
    <property type="component" value="Unassembled WGS sequence"/>
</dbReference>
<gene>
    <name evidence="7" type="ORF">BDW59DRAFT_165368</name>
</gene>
<feature type="transmembrane region" description="Helical" evidence="5">
    <location>
        <begin position="368"/>
        <end position="387"/>
    </location>
</feature>
<evidence type="ECO:0000256" key="2">
    <source>
        <dbReference type="ARBA" id="ARBA00022692"/>
    </source>
</evidence>
<dbReference type="SUPFAM" id="SSF103473">
    <property type="entry name" value="MFS general substrate transporter"/>
    <property type="match status" value="1"/>
</dbReference>
<comment type="subcellular location">
    <subcellularLocation>
        <location evidence="1">Membrane</location>
        <topology evidence="1">Multi-pass membrane protein</topology>
    </subcellularLocation>
</comment>
<evidence type="ECO:0000256" key="4">
    <source>
        <dbReference type="ARBA" id="ARBA00023136"/>
    </source>
</evidence>